<dbReference type="InterPro" id="IPR045287">
    <property type="entry name" value="PAB"/>
</dbReference>
<evidence type="ECO:0000313" key="1">
    <source>
        <dbReference type="EMBL" id="RQO85558.1"/>
    </source>
</evidence>
<keyword evidence="2" id="KW-1185">Reference proteome</keyword>
<dbReference type="Proteomes" id="UP000006729">
    <property type="component" value="Chromosome 1"/>
</dbReference>
<evidence type="ECO:0000313" key="2">
    <source>
        <dbReference type="Proteomes" id="UP000006729"/>
    </source>
</evidence>
<dbReference type="PANTHER" id="PTHR35115:SF1">
    <property type="entry name" value="PROTEIN IN CHLOROPLAST ATPASE BIOGENESIS, CHLOROPLASTIC"/>
    <property type="match status" value="1"/>
</dbReference>
<protein>
    <submittedName>
        <fullName evidence="1">Uncharacterized protein</fullName>
    </submittedName>
</protein>
<sequence>MHIILVEEDANNFNESNGELFHTASEVGEKLYRRGDFAESRIANFDGYLHKEAVPRYLTRHFEQGDHVLAMVTGEFYIKKGLFPGFGRPFVSYGEILQRAGRTSEVAARVALKSPWWTLGCA</sequence>
<gene>
    <name evidence="1" type="ORF">POPTR_001G304401</name>
</gene>
<dbReference type="PANTHER" id="PTHR35115">
    <property type="entry name" value="CYCLIN DELTA-3"/>
    <property type="match status" value="1"/>
</dbReference>
<name>A0A3N7FV38_POPTR</name>
<dbReference type="AlphaFoldDB" id="A0A3N7FV38"/>
<dbReference type="InParanoid" id="A0A3N7FV38"/>
<dbReference type="EMBL" id="CM009290">
    <property type="protein sequence ID" value="RQO85558.1"/>
    <property type="molecule type" value="Genomic_DNA"/>
</dbReference>
<reference evidence="1 2" key="1">
    <citation type="journal article" date="2006" name="Science">
        <title>The genome of black cottonwood, Populus trichocarpa (Torr. &amp; Gray).</title>
        <authorList>
            <person name="Tuskan G.A."/>
            <person name="Difazio S."/>
            <person name="Jansson S."/>
            <person name="Bohlmann J."/>
            <person name="Grigoriev I."/>
            <person name="Hellsten U."/>
            <person name="Putnam N."/>
            <person name="Ralph S."/>
            <person name="Rombauts S."/>
            <person name="Salamov A."/>
            <person name="Schein J."/>
            <person name="Sterck L."/>
            <person name="Aerts A."/>
            <person name="Bhalerao R.R."/>
            <person name="Bhalerao R.P."/>
            <person name="Blaudez D."/>
            <person name="Boerjan W."/>
            <person name="Brun A."/>
            <person name="Brunner A."/>
            <person name="Busov V."/>
            <person name="Campbell M."/>
            <person name="Carlson J."/>
            <person name="Chalot M."/>
            <person name="Chapman J."/>
            <person name="Chen G.L."/>
            <person name="Cooper D."/>
            <person name="Coutinho P.M."/>
            <person name="Couturier J."/>
            <person name="Covert S."/>
            <person name="Cronk Q."/>
            <person name="Cunningham R."/>
            <person name="Davis J."/>
            <person name="Degroeve S."/>
            <person name="Dejardin A."/>
            <person name="Depamphilis C."/>
            <person name="Detter J."/>
            <person name="Dirks B."/>
            <person name="Dubchak I."/>
            <person name="Duplessis S."/>
            <person name="Ehlting J."/>
            <person name="Ellis B."/>
            <person name="Gendler K."/>
            <person name="Goodstein D."/>
            <person name="Gribskov M."/>
            <person name="Grimwood J."/>
            <person name="Groover A."/>
            <person name="Gunter L."/>
            <person name="Hamberger B."/>
            <person name="Heinze B."/>
            <person name="Helariutta Y."/>
            <person name="Henrissat B."/>
            <person name="Holligan D."/>
            <person name="Holt R."/>
            <person name="Huang W."/>
            <person name="Islam-Faridi N."/>
            <person name="Jones S."/>
            <person name="Jones-Rhoades M."/>
            <person name="Jorgensen R."/>
            <person name="Joshi C."/>
            <person name="Kangasjarvi J."/>
            <person name="Karlsson J."/>
            <person name="Kelleher C."/>
            <person name="Kirkpatrick R."/>
            <person name="Kirst M."/>
            <person name="Kohler A."/>
            <person name="Kalluri U."/>
            <person name="Larimer F."/>
            <person name="Leebens-Mack J."/>
            <person name="Leple J.C."/>
            <person name="Locascio P."/>
            <person name="Lou Y."/>
            <person name="Lucas S."/>
            <person name="Martin F."/>
            <person name="Montanini B."/>
            <person name="Napoli C."/>
            <person name="Nelson D.R."/>
            <person name="Nelson C."/>
            <person name="Nieminen K."/>
            <person name="Nilsson O."/>
            <person name="Pereda V."/>
            <person name="Peter G."/>
            <person name="Philippe R."/>
            <person name="Pilate G."/>
            <person name="Poliakov A."/>
            <person name="Razumovskaya J."/>
            <person name="Richardson P."/>
            <person name="Rinaldi C."/>
            <person name="Ritland K."/>
            <person name="Rouze P."/>
            <person name="Ryaboy D."/>
            <person name="Schmutz J."/>
            <person name="Schrader J."/>
            <person name="Segerman B."/>
            <person name="Shin H."/>
            <person name="Siddiqui A."/>
            <person name="Sterky F."/>
            <person name="Terry A."/>
            <person name="Tsai C.J."/>
            <person name="Uberbacher E."/>
            <person name="Unneberg P."/>
            <person name="Vahala J."/>
            <person name="Wall K."/>
            <person name="Wessler S."/>
            <person name="Yang G."/>
            <person name="Yin T."/>
            <person name="Douglas C."/>
            <person name="Marra M."/>
            <person name="Sandberg G."/>
            <person name="Van de Peer Y."/>
            <person name="Rokhsar D."/>
        </authorList>
    </citation>
    <scope>NUCLEOTIDE SEQUENCE [LARGE SCALE GENOMIC DNA]</scope>
    <source>
        <strain evidence="2">cv. Nisqually</strain>
    </source>
</reference>
<accession>A0A3N7FV38</accession>
<proteinExistence type="predicted"/>
<organism evidence="1 2">
    <name type="scientific">Populus trichocarpa</name>
    <name type="common">Western balsam poplar</name>
    <name type="synonym">Populus balsamifera subsp. trichocarpa</name>
    <dbReference type="NCBI Taxonomy" id="3694"/>
    <lineage>
        <taxon>Eukaryota</taxon>
        <taxon>Viridiplantae</taxon>
        <taxon>Streptophyta</taxon>
        <taxon>Embryophyta</taxon>
        <taxon>Tracheophyta</taxon>
        <taxon>Spermatophyta</taxon>
        <taxon>Magnoliopsida</taxon>
        <taxon>eudicotyledons</taxon>
        <taxon>Gunneridae</taxon>
        <taxon>Pentapetalae</taxon>
        <taxon>rosids</taxon>
        <taxon>fabids</taxon>
        <taxon>Malpighiales</taxon>
        <taxon>Salicaceae</taxon>
        <taxon>Saliceae</taxon>
        <taxon>Populus</taxon>
    </lineage>
</organism>
<dbReference type="Gramene" id="Potri.001G304401.1.v4.1">
    <property type="protein sequence ID" value="Potri.001G304401.1.v4.1"/>
    <property type="gene ID" value="Potri.001G304401.v4.1"/>
</dbReference>